<accession>A0A2S8HU99</accession>
<comment type="caution">
    <text evidence="2">The sequence shown here is derived from an EMBL/GenBank/DDBJ whole genome shotgun (WGS) entry which is preliminary data.</text>
</comment>
<evidence type="ECO:0000313" key="3">
    <source>
        <dbReference type="Proteomes" id="UP000239687"/>
    </source>
</evidence>
<feature type="domain" description="Phage tail assembly chaperone-like" evidence="1">
    <location>
        <begin position="68"/>
        <end position="133"/>
    </location>
</feature>
<sequence>MPNFKEVCPMNYQLTKDPATVIRLPDGATVPRHHRFWDEYQQWLASGGVPLLAMMEDAPEAEPEPAIVARSWRNQELAASQWLVDRDRDEQAAGTPLTLSSDQYHELLDYRQDLRDWPSTANFPKDFSKPLAPVWFKTTANGT</sequence>
<reference evidence="2 3" key="1">
    <citation type="submission" date="2018-02" db="EMBL/GenBank/DDBJ databases">
        <title>Draft genome sequencing of Pseudomonas frederiksbergensis 11-D3.</title>
        <authorList>
            <person name="Zheng B.-X."/>
        </authorList>
    </citation>
    <scope>NUCLEOTIDE SEQUENCE [LARGE SCALE GENOMIC DNA]</scope>
    <source>
        <strain evidence="2 3">11-D3</strain>
    </source>
</reference>
<dbReference type="Proteomes" id="UP000239687">
    <property type="component" value="Unassembled WGS sequence"/>
</dbReference>
<protein>
    <submittedName>
        <fullName evidence="2">Phage tail protein</fullName>
    </submittedName>
</protein>
<evidence type="ECO:0000313" key="2">
    <source>
        <dbReference type="EMBL" id="PQP06008.1"/>
    </source>
</evidence>
<dbReference type="EMBL" id="PUIN01000002">
    <property type="protein sequence ID" value="PQP06008.1"/>
    <property type="molecule type" value="Genomic_DNA"/>
</dbReference>
<dbReference type="AlphaFoldDB" id="A0A2S8HU99"/>
<evidence type="ECO:0000259" key="1">
    <source>
        <dbReference type="Pfam" id="PF16778"/>
    </source>
</evidence>
<organism evidence="2 3">
    <name type="scientific">Pseudomonas frederiksbergensis</name>
    <dbReference type="NCBI Taxonomy" id="104087"/>
    <lineage>
        <taxon>Bacteria</taxon>
        <taxon>Pseudomonadati</taxon>
        <taxon>Pseudomonadota</taxon>
        <taxon>Gammaproteobacteria</taxon>
        <taxon>Pseudomonadales</taxon>
        <taxon>Pseudomonadaceae</taxon>
        <taxon>Pseudomonas</taxon>
    </lineage>
</organism>
<name>A0A2S8HU99_9PSED</name>
<gene>
    <name evidence="2" type="ORF">C5612_05065</name>
</gene>
<dbReference type="Pfam" id="PF16778">
    <property type="entry name" value="Phage_tail_APC"/>
    <property type="match status" value="1"/>
</dbReference>
<proteinExistence type="predicted"/>
<dbReference type="InterPro" id="IPR031893">
    <property type="entry name" value="Phage_tail_APC"/>
</dbReference>